<evidence type="ECO:0000256" key="1">
    <source>
        <dbReference type="SAM" id="MobiDB-lite"/>
    </source>
</evidence>
<reference evidence="4" key="1">
    <citation type="journal article" date="2017" name="Nat. Microbiol.">
        <title>Global analysis of biosynthetic gene clusters reveals vast potential of secondary metabolite production in Penicillium species.</title>
        <authorList>
            <person name="Nielsen J.C."/>
            <person name="Grijseels S."/>
            <person name="Prigent S."/>
            <person name="Ji B."/>
            <person name="Dainat J."/>
            <person name="Nielsen K.F."/>
            <person name="Frisvad J.C."/>
            <person name="Workman M."/>
            <person name="Nielsen J."/>
        </authorList>
    </citation>
    <scope>NUCLEOTIDE SEQUENCE [LARGE SCALE GENOMIC DNA]</scope>
    <source>
        <strain evidence="4">IBT 11843</strain>
    </source>
</reference>
<evidence type="ECO:0000313" key="4">
    <source>
        <dbReference type="Proteomes" id="UP000191522"/>
    </source>
</evidence>
<feature type="domain" description="Small EDRK-rich factor-like N-terminal" evidence="2">
    <location>
        <begin position="1"/>
        <end position="37"/>
    </location>
</feature>
<gene>
    <name evidence="3" type="ORF">PENDEC_c021G03457</name>
</gene>
<dbReference type="Proteomes" id="UP000191522">
    <property type="component" value="Unassembled WGS sequence"/>
</dbReference>
<name>A0A1V6P639_PENDC</name>
<dbReference type="STRING" id="69771.A0A1V6P639"/>
<sequence>MTRGNQRDTDRAKAQKKAASAKSKTTMSGTEFQRAKEDAAAIMREKQRKADERRQAEAAAGKKK</sequence>
<keyword evidence="4" id="KW-1185">Reference proteome</keyword>
<dbReference type="InterPro" id="IPR007513">
    <property type="entry name" value="SERF-like_N"/>
</dbReference>
<dbReference type="EMBL" id="MDYL01000021">
    <property type="protein sequence ID" value="OQD72418.1"/>
    <property type="molecule type" value="Genomic_DNA"/>
</dbReference>
<evidence type="ECO:0000259" key="2">
    <source>
        <dbReference type="Pfam" id="PF04419"/>
    </source>
</evidence>
<feature type="compositionally biased region" description="Basic and acidic residues" evidence="1">
    <location>
        <begin position="33"/>
        <end position="56"/>
    </location>
</feature>
<feature type="region of interest" description="Disordered" evidence="1">
    <location>
        <begin position="1"/>
        <end position="64"/>
    </location>
</feature>
<dbReference type="OMA" id="NTMSGTE"/>
<dbReference type="OrthoDB" id="18018at2759"/>
<comment type="caution">
    <text evidence="3">The sequence shown here is derived from an EMBL/GenBank/DDBJ whole genome shotgun (WGS) entry which is preliminary data.</text>
</comment>
<protein>
    <recommendedName>
        <fullName evidence="2">Small EDRK-rich factor-like N-terminal domain-containing protein</fullName>
    </recommendedName>
</protein>
<dbReference type="Pfam" id="PF04419">
    <property type="entry name" value="SERF-like_N"/>
    <property type="match status" value="1"/>
</dbReference>
<accession>A0A1V6P639</accession>
<feature type="compositionally biased region" description="Basic and acidic residues" evidence="1">
    <location>
        <begin position="1"/>
        <end position="13"/>
    </location>
</feature>
<dbReference type="AlphaFoldDB" id="A0A1V6P639"/>
<evidence type="ECO:0000313" key="3">
    <source>
        <dbReference type="EMBL" id="OQD72418.1"/>
    </source>
</evidence>
<proteinExistence type="predicted"/>
<organism evidence="3 4">
    <name type="scientific">Penicillium decumbens</name>
    <dbReference type="NCBI Taxonomy" id="69771"/>
    <lineage>
        <taxon>Eukaryota</taxon>
        <taxon>Fungi</taxon>
        <taxon>Dikarya</taxon>
        <taxon>Ascomycota</taxon>
        <taxon>Pezizomycotina</taxon>
        <taxon>Eurotiomycetes</taxon>
        <taxon>Eurotiomycetidae</taxon>
        <taxon>Eurotiales</taxon>
        <taxon>Aspergillaceae</taxon>
        <taxon>Penicillium</taxon>
    </lineage>
</organism>